<evidence type="ECO:0000313" key="3">
    <source>
        <dbReference type="Proteomes" id="UP000266861"/>
    </source>
</evidence>
<dbReference type="Proteomes" id="UP000266861">
    <property type="component" value="Unassembled WGS sequence"/>
</dbReference>
<reference evidence="2 3" key="1">
    <citation type="submission" date="2018-08" db="EMBL/GenBank/DDBJ databases">
        <title>Genome and evolution of the arbuscular mycorrhizal fungus Diversispora epigaea (formerly Glomus versiforme) and its bacterial endosymbionts.</title>
        <authorList>
            <person name="Sun X."/>
            <person name="Fei Z."/>
            <person name="Harrison M."/>
        </authorList>
    </citation>
    <scope>NUCLEOTIDE SEQUENCE [LARGE SCALE GENOMIC DNA]</scope>
    <source>
        <strain evidence="2 3">IT104</strain>
    </source>
</reference>
<protein>
    <submittedName>
        <fullName evidence="2">Uncharacterized protein</fullName>
    </submittedName>
</protein>
<accession>A0A397INC8</accession>
<evidence type="ECO:0000256" key="1">
    <source>
        <dbReference type="SAM" id="MobiDB-lite"/>
    </source>
</evidence>
<dbReference type="EMBL" id="PQFF01000167">
    <property type="protein sequence ID" value="RHZ77509.1"/>
    <property type="molecule type" value="Genomic_DNA"/>
</dbReference>
<feature type="compositionally biased region" description="Basic and acidic residues" evidence="1">
    <location>
        <begin position="57"/>
        <end position="67"/>
    </location>
</feature>
<gene>
    <name evidence="2" type="ORF">Glove_177g77</name>
</gene>
<sequence length="133" mass="15447">MVDLQQQHQRQRVESNDMDLEQYNSALDTLSSLQIEGSIGMNQEDSLTRCHNNGNDKNNDDSSSEHERNKCLVIDRVVYFNRFIFSSFQITTITISNDQILQIPQLRASAESIVIARCDIESRRWDRNVELKI</sequence>
<feature type="region of interest" description="Disordered" evidence="1">
    <location>
        <begin position="44"/>
        <end position="67"/>
    </location>
</feature>
<name>A0A397INC8_9GLOM</name>
<dbReference type="AlphaFoldDB" id="A0A397INC8"/>
<organism evidence="2 3">
    <name type="scientific">Diversispora epigaea</name>
    <dbReference type="NCBI Taxonomy" id="1348612"/>
    <lineage>
        <taxon>Eukaryota</taxon>
        <taxon>Fungi</taxon>
        <taxon>Fungi incertae sedis</taxon>
        <taxon>Mucoromycota</taxon>
        <taxon>Glomeromycotina</taxon>
        <taxon>Glomeromycetes</taxon>
        <taxon>Diversisporales</taxon>
        <taxon>Diversisporaceae</taxon>
        <taxon>Diversispora</taxon>
    </lineage>
</organism>
<proteinExistence type="predicted"/>
<evidence type="ECO:0000313" key="2">
    <source>
        <dbReference type="EMBL" id="RHZ77509.1"/>
    </source>
</evidence>
<keyword evidence="3" id="KW-1185">Reference proteome</keyword>
<comment type="caution">
    <text evidence="2">The sequence shown here is derived from an EMBL/GenBank/DDBJ whole genome shotgun (WGS) entry which is preliminary data.</text>
</comment>